<accession>A0ACB6R430</accession>
<dbReference type="EMBL" id="MU003498">
    <property type="protein sequence ID" value="KAF2474048.1"/>
    <property type="molecule type" value="Genomic_DNA"/>
</dbReference>
<sequence length="593" mass="68073">MAIPSRPQLFFGEPAPRSASHTKMTKLTFELFPMFFYPLVSHSPRALMRFLDRSLSYHYKEAEKGEGCSARISASSILMERQLVVTVYLGITRWLIYGKACKFYKSWKLKFIIWSVRTFRNLRRELGRGSVVLSTGLRKTIFEALHGKISRCHRLAPGSIPGRCIIFKFIFAFLLSRCDNRIRFYLAPPEVTFLLHIDTRSRQERRQRPPNALTDYFNREIIKKSLKSHSTGGTTYQTITNQQPNSASQGSFPILLAVSTVVPRCYISNGLKRRTPFNACMYSFCLVEQAPVQPSEFQVSPSRLLIQDYFILTTTTISSCGICFIVKIIEMEAFTAPKKPASQPMVIRWKQKSFEVWQSVPQDVYKPTNARLADDKELQDCTRLHQTHSNQYLAGVDNLKVQRNGEHLEESHYIMDKMDGPTTMHTVTVMTGLHAAPQSQPKRYEESTNGRFMCRIVYIPKKVSQNLTNKMNELLGKIRDMHIGSYIDKGPEGQVPIDRKDDVRDDPPMQTQLLTSEKFFIETFSHPLGWRQNIGHHQLLLLEAKRFPQEVSQRYNAISLASLHEGRIPALGRFILIDGCNEFKLNDPTKLSS</sequence>
<gene>
    <name evidence="1" type="ORF">BDR25DRAFT_391917</name>
</gene>
<evidence type="ECO:0000313" key="2">
    <source>
        <dbReference type="Proteomes" id="UP000799755"/>
    </source>
</evidence>
<evidence type="ECO:0000313" key="1">
    <source>
        <dbReference type="EMBL" id="KAF2474048.1"/>
    </source>
</evidence>
<name>A0ACB6R430_9PLEO</name>
<protein>
    <submittedName>
        <fullName evidence="1">Uncharacterized protein</fullName>
    </submittedName>
</protein>
<keyword evidence="2" id="KW-1185">Reference proteome</keyword>
<organism evidence="1 2">
    <name type="scientific">Lindgomyces ingoldianus</name>
    <dbReference type="NCBI Taxonomy" id="673940"/>
    <lineage>
        <taxon>Eukaryota</taxon>
        <taxon>Fungi</taxon>
        <taxon>Dikarya</taxon>
        <taxon>Ascomycota</taxon>
        <taxon>Pezizomycotina</taxon>
        <taxon>Dothideomycetes</taxon>
        <taxon>Pleosporomycetidae</taxon>
        <taxon>Pleosporales</taxon>
        <taxon>Lindgomycetaceae</taxon>
        <taxon>Lindgomyces</taxon>
    </lineage>
</organism>
<proteinExistence type="predicted"/>
<dbReference type="Proteomes" id="UP000799755">
    <property type="component" value="Unassembled WGS sequence"/>
</dbReference>
<comment type="caution">
    <text evidence="1">The sequence shown here is derived from an EMBL/GenBank/DDBJ whole genome shotgun (WGS) entry which is preliminary data.</text>
</comment>
<reference evidence="1" key="1">
    <citation type="journal article" date="2020" name="Stud. Mycol.">
        <title>101 Dothideomycetes genomes: a test case for predicting lifestyles and emergence of pathogens.</title>
        <authorList>
            <person name="Haridas S."/>
            <person name="Albert R."/>
            <person name="Binder M."/>
            <person name="Bloem J."/>
            <person name="Labutti K."/>
            <person name="Salamov A."/>
            <person name="Andreopoulos B."/>
            <person name="Baker S."/>
            <person name="Barry K."/>
            <person name="Bills G."/>
            <person name="Bluhm B."/>
            <person name="Cannon C."/>
            <person name="Castanera R."/>
            <person name="Culley D."/>
            <person name="Daum C."/>
            <person name="Ezra D."/>
            <person name="Gonzalez J."/>
            <person name="Henrissat B."/>
            <person name="Kuo A."/>
            <person name="Liang C."/>
            <person name="Lipzen A."/>
            <person name="Lutzoni F."/>
            <person name="Magnuson J."/>
            <person name="Mondo S."/>
            <person name="Nolan M."/>
            <person name="Ohm R."/>
            <person name="Pangilinan J."/>
            <person name="Park H.-J."/>
            <person name="Ramirez L."/>
            <person name="Alfaro M."/>
            <person name="Sun H."/>
            <person name="Tritt A."/>
            <person name="Yoshinaga Y."/>
            <person name="Zwiers L.-H."/>
            <person name="Turgeon B."/>
            <person name="Goodwin S."/>
            <person name="Spatafora J."/>
            <person name="Crous P."/>
            <person name="Grigoriev I."/>
        </authorList>
    </citation>
    <scope>NUCLEOTIDE SEQUENCE</scope>
    <source>
        <strain evidence="1">ATCC 200398</strain>
    </source>
</reference>